<keyword evidence="2" id="KW-1185">Reference proteome</keyword>
<reference evidence="1" key="1">
    <citation type="submission" date="2022-12" db="EMBL/GenBank/DDBJ databases">
        <authorList>
            <person name="Ruckert C."/>
            <person name="Busche T."/>
            <person name="Kalinowski J."/>
            <person name="Wittmann C."/>
        </authorList>
    </citation>
    <scope>NUCLEOTIDE SEQUENCE</scope>
    <source>
        <strain evidence="1">DSM 40467</strain>
    </source>
</reference>
<dbReference type="Proteomes" id="UP001164439">
    <property type="component" value="Chromosome"/>
</dbReference>
<sequence length="113" mass="12085">MASFDQSGWQLQNSRVYNIAGNLTLTEHSGPRELAEVVAELQARVRGLTDVAEAEREAVNTELAEALAGGDEPAAERLTRLAERLRDLGGSRAAATALGNSVDALAQWAGRHF</sequence>
<dbReference type="RefSeq" id="WP_269661417.1">
    <property type="nucleotide sequence ID" value="NZ_CP114413.1"/>
</dbReference>
<protein>
    <submittedName>
        <fullName evidence="1">TipAS antibiotic-recognition domain-containing protein</fullName>
    </submittedName>
</protein>
<organism evidence="1 2">
    <name type="scientific">Streptomyces cinnabarinus</name>
    <dbReference type="NCBI Taxonomy" id="67287"/>
    <lineage>
        <taxon>Bacteria</taxon>
        <taxon>Bacillati</taxon>
        <taxon>Actinomycetota</taxon>
        <taxon>Actinomycetes</taxon>
        <taxon>Kitasatosporales</taxon>
        <taxon>Streptomycetaceae</taxon>
        <taxon>Streptomyces</taxon>
    </lineage>
</organism>
<gene>
    <name evidence="1" type="ORF">STRCI_005245</name>
</gene>
<proteinExistence type="predicted"/>
<name>A0ABY7KHS2_9ACTN</name>
<evidence type="ECO:0000313" key="1">
    <source>
        <dbReference type="EMBL" id="WAZ23874.1"/>
    </source>
</evidence>
<accession>A0ABY7KHS2</accession>
<evidence type="ECO:0000313" key="2">
    <source>
        <dbReference type="Proteomes" id="UP001164439"/>
    </source>
</evidence>
<dbReference type="EMBL" id="CP114413">
    <property type="protein sequence ID" value="WAZ23874.1"/>
    <property type="molecule type" value="Genomic_DNA"/>
</dbReference>